<sequence>MVKNEAGGCKGKKVARKHTTKGKNELRLSASSDEKYAIVKKMLGNTCDVICDDGKERRCIIRGKFTGRNKRDNMLDNGTYTLVGLREWVVEDMNEGGGGGGSGSGSGGGGNNKGIRYCDLLEVYNSMERDILRRTHNVFSTLKDESGNKYDEADSSVMFVDDNTLKYQNMIKKMEKKSGSGGSAGSGESGESEESDECKEQTVVITTSVKYVGKGVIEQSFDISDDEDDNDDDDDDDDDSVTINKATNVRPEVKLETSASYHKKKVAYHQESEVNVDDI</sequence>
<evidence type="ECO:0000313" key="2">
    <source>
        <dbReference type="EMBL" id="QHT32952.1"/>
    </source>
</evidence>
<accession>A0A6C0EW19</accession>
<reference evidence="2" key="1">
    <citation type="journal article" date="2020" name="Nature">
        <title>Giant virus diversity and host interactions through global metagenomics.</title>
        <authorList>
            <person name="Schulz F."/>
            <person name="Roux S."/>
            <person name="Paez-Espino D."/>
            <person name="Jungbluth S."/>
            <person name="Walsh D.A."/>
            <person name="Denef V.J."/>
            <person name="McMahon K.D."/>
            <person name="Konstantinidis K.T."/>
            <person name="Eloe-Fadrosh E.A."/>
            <person name="Kyrpides N.C."/>
            <person name="Woyke T."/>
        </authorList>
    </citation>
    <scope>NUCLEOTIDE SEQUENCE</scope>
    <source>
        <strain evidence="2">GVMAG-M-3300009161-34</strain>
    </source>
</reference>
<name>A0A6C0EW19_9ZZZZ</name>
<feature type="region of interest" description="Disordered" evidence="1">
    <location>
        <begin position="220"/>
        <end position="249"/>
    </location>
</feature>
<dbReference type="InterPro" id="IPR012340">
    <property type="entry name" value="NA-bd_OB-fold"/>
</dbReference>
<dbReference type="AlphaFoldDB" id="A0A6C0EW19"/>
<feature type="region of interest" description="Disordered" evidence="1">
    <location>
        <begin position="175"/>
        <end position="200"/>
    </location>
</feature>
<organism evidence="2">
    <name type="scientific">viral metagenome</name>
    <dbReference type="NCBI Taxonomy" id="1070528"/>
    <lineage>
        <taxon>unclassified sequences</taxon>
        <taxon>metagenomes</taxon>
        <taxon>organismal metagenomes</taxon>
    </lineage>
</organism>
<dbReference type="Gene3D" id="2.40.50.140">
    <property type="entry name" value="Nucleic acid-binding proteins"/>
    <property type="match status" value="1"/>
</dbReference>
<evidence type="ECO:0008006" key="3">
    <source>
        <dbReference type="Google" id="ProtNLM"/>
    </source>
</evidence>
<evidence type="ECO:0000256" key="1">
    <source>
        <dbReference type="SAM" id="MobiDB-lite"/>
    </source>
</evidence>
<proteinExistence type="predicted"/>
<dbReference type="EMBL" id="MN738956">
    <property type="protein sequence ID" value="QHT32952.1"/>
    <property type="molecule type" value="Genomic_DNA"/>
</dbReference>
<feature type="compositionally biased region" description="Acidic residues" evidence="1">
    <location>
        <begin position="223"/>
        <end position="240"/>
    </location>
</feature>
<feature type="compositionally biased region" description="Basic residues" evidence="1">
    <location>
        <begin position="10"/>
        <end position="21"/>
    </location>
</feature>
<feature type="compositionally biased region" description="Gly residues" evidence="1">
    <location>
        <begin position="179"/>
        <end position="188"/>
    </location>
</feature>
<protein>
    <recommendedName>
        <fullName evidence="3">S1-like domain-containing protein</fullName>
    </recommendedName>
</protein>
<feature type="region of interest" description="Disordered" evidence="1">
    <location>
        <begin position="1"/>
        <end position="25"/>
    </location>
</feature>